<sequence>MIGLALLTTAPLAIFSALLVNELREGEYQALQRRTIREAEAISRLVERQLHDMSITLRLLEVAPELPLQNFEEFHDRAQLALRGSSWNLLLLNAEGDQLLNTRVDYGTPLGKTANLEAYRQAQSSGQMVVSDLFYGRVSETWVYNITKVVDAAGVSQGSLGLILTQNASDLIEAIGERTFPSGWHYAVVDGSSKVVASSNGIKAGDPIPAELQAQARSLAILRNARNENTFGYAKIAGAPWETIVWGPTASAAAPIQKAWLDLILLGLLFFVLSVISGAAFGYTLRRSIREIARRANQVGHGEIIAPLQTGIREINQVSVALSEASFDRSQAHDQLQTVLREMSHRIKNIIQITQVLIRQSARHFESKEEFLDVVLGRLNALGQSVELLSSQTRATPMFGELIDLQLQSFIDNPERVRKSGEDFQMAGDAVRDLGMILHELATNATKYGAWSDPGGRVEISWDVRQKEDGEVLQLTWVEVDGPPAREAMTNGFGSRLIETTVSQLRGSSSREFLGAGVVWTFEFPNQAVADTIEGASTAA</sequence>
<dbReference type="Proteomes" id="UP000182840">
    <property type="component" value="Chromosome"/>
</dbReference>
<keyword evidence="8" id="KW-1133">Transmembrane helix</keyword>
<gene>
    <name evidence="10" type="ORF">BSQ44_24615</name>
</gene>
<dbReference type="AlphaFoldDB" id="A0A1L3SY07"/>
<proteinExistence type="predicted"/>
<evidence type="ECO:0000256" key="3">
    <source>
        <dbReference type="ARBA" id="ARBA00022553"/>
    </source>
</evidence>
<evidence type="ECO:0000256" key="2">
    <source>
        <dbReference type="ARBA" id="ARBA00012438"/>
    </source>
</evidence>
<keyword evidence="7" id="KW-0067">ATP-binding</keyword>
<keyword evidence="8" id="KW-0812">Transmembrane</keyword>
<keyword evidence="11" id="KW-1185">Reference proteome</keyword>
<dbReference type="EMBL" id="CP018171">
    <property type="protein sequence ID" value="APH74195.1"/>
    <property type="molecule type" value="Genomic_DNA"/>
</dbReference>
<accession>A0A1L3SY07</accession>
<dbReference type="PANTHER" id="PTHR41523:SF7">
    <property type="entry name" value="HISTIDINE KINASE"/>
    <property type="match status" value="1"/>
</dbReference>
<dbReference type="EC" id="2.7.13.3" evidence="2"/>
<evidence type="ECO:0000256" key="6">
    <source>
        <dbReference type="ARBA" id="ARBA00022777"/>
    </source>
</evidence>
<feature type="transmembrane region" description="Helical" evidence="8">
    <location>
        <begin position="263"/>
        <end position="285"/>
    </location>
</feature>
<organism evidence="10 11">
    <name type="scientific">Aquibium oceanicum</name>
    <dbReference type="NCBI Taxonomy" id="1670800"/>
    <lineage>
        <taxon>Bacteria</taxon>
        <taxon>Pseudomonadati</taxon>
        <taxon>Pseudomonadota</taxon>
        <taxon>Alphaproteobacteria</taxon>
        <taxon>Hyphomicrobiales</taxon>
        <taxon>Phyllobacteriaceae</taxon>
        <taxon>Aquibium</taxon>
    </lineage>
</organism>
<evidence type="ECO:0000313" key="11">
    <source>
        <dbReference type="Proteomes" id="UP000182840"/>
    </source>
</evidence>
<comment type="catalytic activity">
    <reaction evidence="1">
        <text>ATP + protein L-histidine = ADP + protein N-phospho-L-histidine.</text>
        <dbReference type="EC" id="2.7.13.3"/>
    </reaction>
</comment>
<dbReference type="RefSeq" id="WP_072607649.1">
    <property type="nucleotide sequence ID" value="NZ_CP018171.1"/>
</dbReference>
<dbReference type="SMART" id="SM00911">
    <property type="entry name" value="HWE_HK"/>
    <property type="match status" value="1"/>
</dbReference>
<evidence type="ECO:0000256" key="1">
    <source>
        <dbReference type="ARBA" id="ARBA00000085"/>
    </source>
</evidence>
<dbReference type="Pfam" id="PF07536">
    <property type="entry name" value="HWE_HK"/>
    <property type="match status" value="1"/>
</dbReference>
<dbReference type="InterPro" id="IPR036890">
    <property type="entry name" value="HATPase_C_sf"/>
</dbReference>
<dbReference type="CDD" id="cd18773">
    <property type="entry name" value="PDC1_HK_sensor"/>
    <property type="match status" value="1"/>
</dbReference>
<keyword evidence="5" id="KW-0547">Nucleotide-binding</keyword>
<dbReference type="GO" id="GO:0005524">
    <property type="term" value="F:ATP binding"/>
    <property type="evidence" value="ECO:0007669"/>
    <property type="project" value="UniProtKB-KW"/>
</dbReference>
<dbReference type="OrthoDB" id="9816309at2"/>
<dbReference type="STRING" id="1670800.BSQ44_24615"/>
<dbReference type="PANTHER" id="PTHR41523">
    <property type="entry name" value="TWO-COMPONENT SYSTEM SENSOR PROTEIN"/>
    <property type="match status" value="1"/>
</dbReference>
<keyword evidence="3" id="KW-0597">Phosphoprotein</keyword>
<dbReference type="GO" id="GO:0004673">
    <property type="term" value="F:protein histidine kinase activity"/>
    <property type="evidence" value="ECO:0007669"/>
    <property type="project" value="UniProtKB-EC"/>
</dbReference>
<dbReference type="Gene3D" id="3.30.565.10">
    <property type="entry name" value="Histidine kinase-like ATPase, C-terminal domain"/>
    <property type="match status" value="1"/>
</dbReference>
<evidence type="ECO:0000256" key="8">
    <source>
        <dbReference type="SAM" id="Phobius"/>
    </source>
</evidence>
<dbReference type="InterPro" id="IPR011102">
    <property type="entry name" value="Sig_transdc_His_kinase_HWE"/>
</dbReference>
<evidence type="ECO:0000259" key="9">
    <source>
        <dbReference type="SMART" id="SM00911"/>
    </source>
</evidence>
<keyword evidence="8" id="KW-0472">Membrane</keyword>
<evidence type="ECO:0000256" key="7">
    <source>
        <dbReference type="ARBA" id="ARBA00022840"/>
    </source>
</evidence>
<dbReference type="KEGG" id="meso:BSQ44_24615"/>
<keyword evidence="6" id="KW-0418">Kinase</keyword>
<evidence type="ECO:0000313" key="10">
    <source>
        <dbReference type="EMBL" id="APH74195.1"/>
    </source>
</evidence>
<reference evidence="11" key="1">
    <citation type="submission" date="2016-11" db="EMBL/GenBank/DDBJ databases">
        <title>Mesorhizobium oceanicum sp. nov., isolated from deep seawater in South China Sea.</title>
        <authorList>
            <person name="Fu G.-Y."/>
        </authorList>
    </citation>
    <scope>NUCLEOTIDE SEQUENCE [LARGE SCALE GENOMIC DNA]</scope>
    <source>
        <strain evidence="11">B7</strain>
    </source>
</reference>
<evidence type="ECO:0000256" key="4">
    <source>
        <dbReference type="ARBA" id="ARBA00022679"/>
    </source>
</evidence>
<evidence type="ECO:0000256" key="5">
    <source>
        <dbReference type="ARBA" id="ARBA00022741"/>
    </source>
</evidence>
<protein>
    <recommendedName>
        <fullName evidence="2">histidine kinase</fullName>
        <ecNumber evidence="2">2.7.13.3</ecNumber>
    </recommendedName>
</protein>
<keyword evidence="4" id="KW-0808">Transferase</keyword>
<feature type="domain" description="Signal transduction histidine kinase HWE region" evidence="9">
    <location>
        <begin position="342"/>
        <end position="423"/>
    </location>
</feature>
<dbReference type="Gene3D" id="3.30.450.20">
    <property type="entry name" value="PAS domain"/>
    <property type="match status" value="1"/>
</dbReference>
<name>A0A1L3SY07_9HYPH</name>